<protein>
    <submittedName>
        <fullName evidence="2">Uncharacterized protein</fullName>
    </submittedName>
</protein>
<gene>
    <name evidence="2" type="ORF">RCC_10734</name>
</gene>
<dbReference type="AlphaFoldDB" id="A0A2D3V6I7"/>
<dbReference type="GeneID" id="35605773"/>
<proteinExistence type="predicted"/>
<dbReference type="EMBL" id="FJUY01000024">
    <property type="protein sequence ID" value="CZT25006.1"/>
    <property type="molecule type" value="Genomic_DNA"/>
</dbReference>
<keyword evidence="1" id="KW-0472">Membrane</keyword>
<dbReference type="RefSeq" id="XP_023631729.1">
    <property type="nucleotide sequence ID" value="XM_023775961.1"/>
</dbReference>
<organism evidence="2 3">
    <name type="scientific">Ramularia collo-cygni</name>
    <dbReference type="NCBI Taxonomy" id="112498"/>
    <lineage>
        <taxon>Eukaryota</taxon>
        <taxon>Fungi</taxon>
        <taxon>Dikarya</taxon>
        <taxon>Ascomycota</taxon>
        <taxon>Pezizomycotina</taxon>
        <taxon>Dothideomycetes</taxon>
        <taxon>Dothideomycetidae</taxon>
        <taxon>Mycosphaerellales</taxon>
        <taxon>Mycosphaerellaceae</taxon>
        <taxon>Ramularia</taxon>
    </lineage>
</organism>
<evidence type="ECO:0000313" key="3">
    <source>
        <dbReference type="Proteomes" id="UP000225277"/>
    </source>
</evidence>
<reference evidence="2 3" key="1">
    <citation type="submission" date="2016-03" db="EMBL/GenBank/DDBJ databases">
        <authorList>
            <person name="Ploux O."/>
        </authorList>
    </citation>
    <scope>NUCLEOTIDE SEQUENCE [LARGE SCALE GENOMIC DNA]</scope>
    <source>
        <strain evidence="2 3">URUG2</strain>
    </source>
</reference>
<accession>A0A2D3V6I7</accession>
<evidence type="ECO:0000313" key="2">
    <source>
        <dbReference type="EMBL" id="CZT25006.1"/>
    </source>
</evidence>
<sequence length="84" mass="9272">MKPRTSLVTSATALGAMQVIIGLARVVLQRQRKNGHAIQQELLIRLELQGLRKCSCTPFITATQSSPRISFATQRLVPSERVAE</sequence>
<keyword evidence="1" id="KW-1133">Transmembrane helix</keyword>
<evidence type="ECO:0000256" key="1">
    <source>
        <dbReference type="SAM" id="Phobius"/>
    </source>
</evidence>
<name>A0A2D3V6I7_9PEZI</name>
<dbReference type="Proteomes" id="UP000225277">
    <property type="component" value="Unassembled WGS sequence"/>
</dbReference>
<keyword evidence="1" id="KW-0812">Transmembrane</keyword>
<feature type="transmembrane region" description="Helical" evidence="1">
    <location>
        <begin position="6"/>
        <end position="28"/>
    </location>
</feature>
<keyword evidence="3" id="KW-1185">Reference proteome</keyword>